<organism evidence="1 2">
    <name type="scientific">Pleurodeles waltl</name>
    <name type="common">Iberian ribbed newt</name>
    <dbReference type="NCBI Taxonomy" id="8319"/>
    <lineage>
        <taxon>Eukaryota</taxon>
        <taxon>Metazoa</taxon>
        <taxon>Chordata</taxon>
        <taxon>Craniata</taxon>
        <taxon>Vertebrata</taxon>
        <taxon>Euteleostomi</taxon>
        <taxon>Amphibia</taxon>
        <taxon>Batrachia</taxon>
        <taxon>Caudata</taxon>
        <taxon>Salamandroidea</taxon>
        <taxon>Salamandridae</taxon>
        <taxon>Pleurodelinae</taxon>
        <taxon>Pleurodeles</taxon>
    </lineage>
</organism>
<sequence length="144" mass="15866">MPRMALPWLPAAYNTTSHCRCCNAVDAMTPRLLLDVTQQPSCTSFAARASSTSPLLAARASSTSPPPRQGNFYSNKQNAPCCSAHTPQHISSDAAYLTYVVIDYPLLSLRNNTLLGIITIRTCVQMPRFFFTYFALNLPSFDRG</sequence>
<comment type="caution">
    <text evidence="1">The sequence shown here is derived from an EMBL/GenBank/DDBJ whole genome shotgun (WGS) entry which is preliminary data.</text>
</comment>
<keyword evidence="2" id="KW-1185">Reference proteome</keyword>
<proteinExistence type="predicted"/>
<dbReference type="Proteomes" id="UP001066276">
    <property type="component" value="Chromosome 1_1"/>
</dbReference>
<protein>
    <submittedName>
        <fullName evidence="1">Uncharacterized protein</fullName>
    </submittedName>
</protein>
<name>A0AAV7WTG5_PLEWA</name>
<dbReference type="EMBL" id="JANPWB010000001">
    <property type="protein sequence ID" value="KAJ1215415.1"/>
    <property type="molecule type" value="Genomic_DNA"/>
</dbReference>
<reference evidence="1" key="1">
    <citation type="journal article" date="2022" name="bioRxiv">
        <title>Sequencing and chromosome-scale assembly of the giantPleurodeles waltlgenome.</title>
        <authorList>
            <person name="Brown T."/>
            <person name="Elewa A."/>
            <person name="Iarovenko S."/>
            <person name="Subramanian E."/>
            <person name="Araus A.J."/>
            <person name="Petzold A."/>
            <person name="Susuki M."/>
            <person name="Suzuki K.-i.T."/>
            <person name="Hayashi T."/>
            <person name="Toyoda A."/>
            <person name="Oliveira C."/>
            <person name="Osipova E."/>
            <person name="Leigh N.D."/>
            <person name="Simon A."/>
            <person name="Yun M.H."/>
        </authorList>
    </citation>
    <scope>NUCLEOTIDE SEQUENCE</scope>
    <source>
        <strain evidence="1">20211129_DDA</strain>
        <tissue evidence="1">Liver</tissue>
    </source>
</reference>
<gene>
    <name evidence="1" type="ORF">NDU88_003024</name>
</gene>
<evidence type="ECO:0000313" key="1">
    <source>
        <dbReference type="EMBL" id="KAJ1215415.1"/>
    </source>
</evidence>
<dbReference type="AlphaFoldDB" id="A0AAV7WTG5"/>
<evidence type="ECO:0000313" key="2">
    <source>
        <dbReference type="Proteomes" id="UP001066276"/>
    </source>
</evidence>
<accession>A0AAV7WTG5</accession>